<dbReference type="SUPFAM" id="SSF53850">
    <property type="entry name" value="Periplasmic binding protein-like II"/>
    <property type="match status" value="1"/>
</dbReference>
<dbReference type="GO" id="GO:0006351">
    <property type="term" value="P:DNA-templated transcription"/>
    <property type="evidence" value="ECO:0007669"/>
    <property type="project" value="TreeGrafter"/>
</dbReference>
<dbReference type="Gene3D" id="1.10.10.10">
    <property type="entry name" value="Winged helix-like DNA-binding domain superfamily/Winged helix DNA-binding domain"/>
    <property type="match status" value="1"/>
</dbReference>
<evidence type="ECO:0000256" key="4">
    <source>
        <dbReference type="ARBA" id="ARBA00023163"/>
    </source>
</evidence>
<dbReference type="PANTHER" id="PTHR30537:SF5">
    <property type="entry name" value="HTH-TYPE TRANSCRIPTIONAL ACTIVATOR TTDR-RELATED"/>
    <property type="match status" value="1"/>
</dbReference>
<dbReference type="Pfam" id="PF03466">
    <property type="entry name" value="LysR_substrate"/>
    <property type="match status" value="1"/>
</dbReference>
<name>A0A974PVT1_9RHOO</name>
<reference evidence="6" key="1">
    <citation type="submission" date="2020-11" db="EMBL/GenBank/DDBJ databases">
        <title>Azospira restricta DSM 18626 genome sequence.</title>
        <authorList>
            <person name="Moe W.M."/>
        </authorList>
    </citation>
    <scope>NUCLEOTIDE SEQUENCE</scope>
    <source>
        <strain evidence="6">DSM 18626</strain>
    </source>
</reference>
<evidence type="ECO:0000259" key="5">
    <source>
        <dbReference type="PROSITE" id="PS50931"/>
    </source>
</evidence>
<dbReference type="InterPro" id="IPR000847">
    <property type="entry name" value="LysR_HTH_N"/>
</dbReference>
<dbReference type="RefSeq" id="WP_203385779.1">
    <property type="nucleotide sequence ID" value="NZ_CP064781.1"/>
</dbReference>
<dbReference type="FunFam" id="1.10.10.10:FF:000001">
    <property type="entry name" value="LysR family transcriptional regulator"/>
    <property type="match status" value="1"/>
</dbReference>
<accession>A0A974PVT1</accession>
<dbReference type="Proteomes" id="UP000663444">
    <property type="component" value="Chromosome"/>
</dbReference>
<protein>
    <submittedName>
        <fullName evidence="6">LysR family transcriptional regulator</fullName>
    </submittedName>
</protein>
<evidence type="ECO:0000256" key="2">
    <source>
        <dbReference type="ARBA" id="ARBA00023015"/>
    </source>
</evidence>
<dbReference type="InterPro" id="IPR005119">
    <property type="entry name" value="LysR_subst-bd"/>
</dbReference>
<sequence>MDKLRAMETFVRIVEAGSLTAAAAALDTSLTSVVRSLATLEGALGTRLLNRTTRRIALTDEGREYFARCRRVLAEVEEAEAALSARQATPAGRLAITAPVMFGRLHVGPVLSDFLAVHPAVHAELMLFDRVVDLLDEGMDAAIRIGHLRDSSLVAVPLGTTRRVVCASPAYLRRAGTPRRPEDLAGHRCLQFLGVAPGSEWEFAGGDDGGKTIRVPIKGLLATNQINVALDACGKGLGCGMFLDYQVRDALAAGTLRRVLQDFEPPPIPVQLVYPHSRLLSSRLRSFVDWAVPRLRQRLADG</sequence>
<dbReference type="SUPFAM" id="SSF46785">
    <property type="entry name" value="Winged helix' DNA-binding domain"/>
    <property type="match status" value="1"/>
</dbReference>
<evidence type="ECO:0000313" key="7">
    <source>
        <dbReference type="Proteomes" id="UP000663444"/>
    </source>
</evidence>
<dbReference type="PANTHER" id="PTHR30537">
    <property type="entry name" value="HTH-TYPE TRANSCRIPTIONAL REGULATOR"/>
    <property type="match status" value="1"/>
</dbReference>
<keyword evidence="4" id="KW-0804">Transcription</keyword>
<dbReference type="InterPro" id="IPR058163">
    <property type="entry name" value="LysR-type_TF_proteobact-type"/>
</dbReference>
<evidence type="ECO:0000256" key="1">
    <source>
        <dbReference type="ARBA" id="ARBA00009437"/>
    </source>
</evidence>
<feature type="domain" description="HTH lysR-type" evidence="5">
    <location>
        <begin position="1"/>
        <end position="59"/>
    </location>
</feature>
<dbReference type="CDD" id="cd08471">
    <property type="entry name" value="PBP2_CrgA_like_2"/>
    <property type="match status" value="1"/>
</dbReference>
<dbReference type="KEGG" id="ares:IWH25_10625"/>
<dbReference type="GO" id="GO:0043565">
    <property type="term" value="F:sequence-specific DNA binding"/>
    <property type="evidence" value="ECO:0007669"/>
    <property type="project" value="TreeGrafter"/>
</dbReference>
<keyword evidence="3" id="KW-0238">DNA-binding</keyword>
<gene>
    <name evidence="6" type="ORF">IWH25_10625</name>
</gene>
<keyword evidence="7" id="KW-1185">Reference proteome</keyword>
<dbReference type="InterPro" id="IPR036390">
    <property type="entry name" value="WH_DNA-bd_sf"/>
</dbReference>
<proteinExistence type="inferred from homology"/>
<keyword evidence="2" id="KW-0805">Transcription regulation</keyword>
<dbReference type="PROSITE" id="PS50931">
    <property type="entry name" value="HTH_LYSR"/>
    <property type="match status" value="1"/>
</dbReference>
<dbReference type="InterPro" id="IPR036388">
    <property type="entry name" value="WH-like_DNA-bd_sf"/>
</dbReference>
<comment type="similarity">
    <text evidence="1">Belongs to the LysR transcriptional regulatory family.</text>
</comment>
<dbReference type="GO" id="GO:0003700">
    <property type="term" value="F:DNA-binding transcription factor activity"/>
    <property type="evidence" value="ECO:0007669"/>
    <property type="project" value="InterPro"/>
</dbReference>
<organism evidence="6 7">
    <name type="scientific">Azospira restricta</name>
    <dbReference type="NCBI Taxonomy" id="404405"/>
    <lineage>
        <taxon>Bacteria</taxon>
        <taxon>Pseudomonadati</taxon>
        <taxon>Pseudomonadota</taxon>
        <taxon>Betaproteobacteria</taxon>
        <taxon>Rhodocyclales</taxon>
        <taxon>Rhodocyclaceae</taxon>
        <taxon>Azospira</taxon>
    </lineage>
</organism>
<dbReference type="AlphaFoldDB" id="A0A974PVT1"/>
<dbReference type="EMBL" id="CP064781">
    <property type="protein sequence ID" value="QRJ62251.1"/>
    <property type="molecule type" value="Genomic_DNA"/>
</dbReference>
<dbReference type="Gene3D" id="3.40.190.290">
    <property type="match status" value="1"/>
</dbReference>
<evidence type="ECO:0000313" key="6">
    <source>
        <dbReference type="EMBL" id="QRJ62251.1"/>
    </source>
</evidence>
<dbReference type="Pfam" id="PF00126">
    <property type="entry name" value="HTH_1"/>
    <property type="match status" value="1"/>
</dbReference>
<evidence type="ECO:0000256" key="3">
    <source>
        <dbReference type="ARBA" id="ARBA00023125"/>
    </source>
</evidence>